<dbReference type="CDD" id="cd02540">
    <property type="entry name" value="GT2_GlmU_N_bac"/>
    <property type="match status" value="1"/>
</dbReference>
<feature type="binding site" evidence="18">
    <location>
        <position position="77"/>
    </location>
    <ligand>
        <name>UDP-N-acetyl-alpha-D-glucosamine</name>
        <dbReference type="ChEBI" id="CHEBI:57705"/>
    </ligand>
</feature>
<sequence length="461" mass="49352">MIHDLFACALVLAGGKGTRMHSEKPKVLKTLLGESMLYYVYNALRPSIGDEIFTIVGFGSEYVEDSFPQMKDRFVLQKEQLGTGHALQQGWDRIKSSGYEYCLVVNGDTPLISAKAVSNFLEAVKEDGADLSFVTITPHEPNQFGRVIRNKAGQVTAIVEAKDYDESIYGVASGEVNAGIYCLKISAIEELVFKLTNENKSGEYYITDLVDLAVERGMAVTAVGCGDSTKLMGINSPYELAKAESTLRLRIAEKWLRSGVILHNWESVVIGPRVTIKPGVEITGPCELYGETSIASGAVIKSHVVITDSSIDENAEIKAYSHLEDAKVGPQCSVGPYGRLRPGAVLEEGSKIGNFVEVKKAILGKGAKASHLTYLGDSEIGAGTNIGAGTITCNYDGKNKFKTIIGENAFIGSNTALVAPVTVGNGVLIAAGSTITKNVNDGDLAVARSRQVNISRTSQKS</sequence>
<evidence type="ECO:0000256" key="4">
    <source>
        <dbReference type="ARBA" id="ARBA00022490"/>
    </source>
</evidence>
<feature type="binding site" evidence="18">
    <location>
        <position position="160"/>
    </location>
    <ligand>
        <name>UDP-N-acetyl-alpha-D-glucosamine</name>
        <dbReference type="ChEBI" id="CHEBI:57705"/>
    </ligand>
</feature>
<dbReference type="EMBL" id="FWZU01000005">
    <property type="protein sequence ID" value="SMF36111.1"/>
    <property type="molecule type" value="Genomic_DNA"/>
</dbReference>
<keyword evidence="10 18" id="KW-0133">Cell shape</keyword>
<evidence type="ECO:0000256" key="10">
    <source>
        <dbReference type="ARBA" id="ARBA00022960"/>
    </source>
</evidence>
<feature type="binding site" evidence="18">
    <location>
        <position position="431"/>
    </location>
    <ligand>
        <name>acetyl-CoA</name>
        <dbReference type="ChEBI" id="CHEBI:57288"/>
    </ligand>
</feature>
<dbReference type="PANTHER" id="PTHR43584:SF3">
    <property type="entry name" value="BIFUNCTIONAL PROTEIN GLMU"/>
    <property type="match status" value="1"/>
</dbReference>
<feature type="binding site" evidence="18">
    <location>
        <position position="108"/>
    </location>
    <ligand>
        <name>Mg(2+)</name>
        <dbReference type="ChEBI" id="CHEBI:18420"/>
    </ligand>
</feature>
<evidence type="ECO:0000259" key="19">
    <source>
        <dbReference type="Pfam" id="PF12804"/>
    </source>
</evidence>
<keyword evidence="21" id="KW-1185">Reference proteome</keyword>
<feature type="region of interest" description="Linker" evidence="18">
    <location>
        <begin position="238"/>
        <end position="258"/>
    </location>
</feature>
<feature type="binding site" evidence="18">
    <location>
        <position position="388"/>
    </location>
    <ligand>
        <name>acetyl-CoA</name>
        <dbReference type="ChEBI" id="CHEBI:57288"/>
    </ligand>
</feature>
<protein>
    <recommendedName>
        <fullName evidence="18">Bifunctional protein GlmU</fullName>
    </recommendedName>
    <domain>
        <recommendedName>
            <fullName evidence="18">UDP-N-acetylglucosamine pyrophosphorylase</fullName>
            <ecNumber evidence="18">2.7.7.23</ecNumber>
        </recommendedName>
        <alternativeName>
            <fullName evidence="18">N-acetylglucosamine-1-phosphate uridyltransferase</fullName>
        </alternativeName>
    </domain>
    <domain>
        <recommendedName>
            <fullName evidence="18">Glucosamine-1-phosphate N-acetyltransferase</fullName>
            <ecNumber evidence="18">2.3.1.157</ecNumber>
        </recommendedName>
    </domain>
</protein>
<dbReference type="NCBIfam" id="NF010936">
    <property type="entry name" value="PRK14356.1"/>
    <property type="match status" value="1"/>
</dbReference>
<dbReference type="Gene3D" id="3.90.550.10">
    <property type="entry name" value="Spore Coat Polysaccharide Biosynthesis Protein SpsA, Chain A"/>
    <property type="match status" value="1"/>
</dbReference>
<dbReference type="InterPro" id="IPR050065">
    <property type="entry name" value="GlmU-like"/>
</dbReference>
<dbReference type="InterPro" id="IPR029044">
    <property type="entry name" value="Nucleotide-diphossugar_trans"/>
</dbReference>
<dbReference type="Pfam" id="PF12804">
    <property type="entry name" value="NTP_transf_3"/>
    <property type="match status" value="1"/>
</dbReference>
<evidence type="ECO:0000256" key="14">
    <source>
        <dbReference type="ARBA" id="ARBA00023316"/>
    </source>
</evidence>
<keyword evidence="7 18" id="KW-0479">Metal-binding</keyword>
<dbReference type="GO" id="GO:0019134">
    <property type="term" value="F:glucosamine-1-phosphate N-acetyltransferase activity"/>
    <property type="evidence" value="ECO:0007669"/>
    <property type="project" value="UniProtKB-UniRule"/>
</dbReference>
<dbReference type="AlphaFoldDB" id="A0A1X7ELY1"/>
<evidence type="ECO:0000256" key="5">
    <source>
        <dbReference type="ARBA" id="ARBA00022679"/>
    </source>
</evidence>
<evidence type="ECO:0000256" key="17">
    <source>
        <dbReference type="ARBA" id="ARBA00049628"/>
    </source>
</evidence>
<comment type="subcellular location">
    <subcellularLocation>
        <location evidence="1 18">Cytoplasm</location>
    </subcellularLocation>
</comment>
<evidence type="ECO:0000256" key="12">
    <source>
        <dbReference type="ARBA" id="ARBA00023268"/>
    </source>
</evidence>
<dbReference type="GO" id="GO:0008360">
    <property type="term" value="P:regulation of cell shape"/>
    <property type="evidence" value="ECO:0007669"/>
    <property type="project" value="UniProtKB-KW"/>
</dbReference>
<comment type="function">
    <text evidence="17 18">Catalyzes the last two sequential reactions in the de novo biosynthetic pathway for UDP-N-acetylglucosamine (UDP-GlcNAc). The C-terminal domain catalyzes the transfer of acetyl group from acetyl coenzyme A to glucosamine-1-phosphate (GlcN-1-P) to produce N-acetylglucosamine-1-phosphate (GlcNAc-1-P), which is converted into UDP-GlcNAc by the transfer of uridine 5-monophosphate (from uridine 5-triphosphate), a reaction catalyzed by the N-terminal domain.</text>
</comment>
<dbReference type="GO" id="GO:0003977">
    <property type="term" value="F:UDP-N-acetylglucosamine diphosphorylase activity"/>
    <property type="evidence" value="ECO:0007669"/>
    <property type="project" value="UniProtKB-UniRule"/>
</dbReference>
<evidence type="ECO:0000256" key="2">
    <source>
        <dbReference type="ARBA" id="ARBA00007707"/>
    </source>
</evidence>
<dbReference type="RefSeq" id="WP_085103911.1">
    <property type="nucleotide sequence ID" value="NZ_FWZU01000005.1"/>
</dbReference>
<feature type="binding site" evidence="18">
    <location>
        <position position="374"/>
    </location>
    <ligand>
        <name>UDP-N-acetyl-alpha-D-glucosamine</name>
        <dbReference type="ChEBI" id="CHEBI:57705"/>
    </ligand>
</feature>
<dbReference type="GO" id="GO:0071555">
    <property type="term" value="P:cell wall organization"/>
    <property type="evidence" value="ECO:0007669"/>
    <property type="project" value="UniProtKB-KW"/>
</dbReference>
<dbReference type="PANTHER" id="PTHR43584">
    <property type="entry name" value="NUCLEOTIDYL TRANSFERASE"/>
    <property type="match status" value="1"/>
</dbReference>
<dbReference type="Gene3D" id="2.160.10.10">
    <property type="entry name" value="Hexapeptide repeat proteins"/>
    <property type="match status" value="1"/>
</dbReference>
<comment type="catalytic activity">
    <reaction evidence="16 18">
        <text>N-acetyl-alpha-D-glucosamine 1-phosphate + UTP + H(+) = UDP-N-acetyl-alpha-D-glucosamine + diphosphate</text>
        <dbReference type="Rhea" id="RHEA:13509"/>
        <dbReference type="ChEBI" id="CHEBI:15378"/>
        <dbReference type="ChEBI" id="CHEBI:33019"/>
        <dbReference type="ChEBI" id="CHEBI:46398"/>
        <dbReference type="ChEBI" id="CHEBI:57705"/>
        <dbReference type="ChEBI" id="CHEBI:57776"/>
        <dbReference type="EC" id="2.7.7.23"/>
    </reaction>
</comment>
<evidence type="ECO:0000256" key="1">
    <source>
        <dbReference type="ARBA" id="ARBA00004496"/>
    </source>
</evidence>
<dbReference type="GO" id="GO:0005737">
    <property type="term" value="C:cytoplasm"/>
    <property type="evidence" value="ECO:0007669"/>
    <property type="project" value="UniProtKB-SubCell"/>
</dbReference>
<evidence type="ECO:0000256" key="3">
    <source>
        <dbReference type="ARBA" id="ARBA00007947"/>
    </source>
</evidence>
<keyword evidence="5 18" id="KW-0808">Transferase</keyword>
<comment type="caution">
    <text evidence="18">Lacks conserved residue(s) required for the propagation of feature annotation.</text>
</comment>
<dbReference type="PROSITE" id="PS00101">
    <property type="entry name" value="HEXAPEP_TRANSFERASES"/>
    <property type="match status" value="1"/>
</dbReference>
<feature type="binding site" evidence="18">
    <location>
        <position position="413"/>
    </location>
    <ligand>
        <name>acetyl-CoA</name>
        <dbReference type="ChEBI" id="CHEBI:57288"/>
    </ligand>
</feature>
<keyword evidence="8 18" id="KW-0677">Repeat</keyword>
<feature type="binding site" evidence="18">
    <location>
        <position position="177"/>
    </location>
    <ligand>
        <name>UDP-N-acetyl-alpha-D-glucosamine</name>
        <dbReference type="ChEBI" id="CHEBI:57705"/>
    </ligand>
</feature>
<name>A0A1X7ELY1_9BACT</name>
<dbReference type="SUPFAM" id="SSF51161">
    <property type="entry name" value="Trimeric LpxA-like enzymes"/>
    <property type="match status" value="1"/>
</dbReference>
<dbReference type="InterPro" id="IPR018357">
    <property type="entry name" value="Hexapep_transf_CS"/>
</dbReference>
<comment type="similarity">
    <text evidence="2 18">In the C-terminal section; belongs to the transferase hexapeptide repeat family.</text>
</comment>
<feature type="binding site" evidence="18">
    <location>
        <position position="235"/>
    </location>
    <ligand>
        <name>UDP-N-acetyl-alpha-D-glucosamine</name>
        <dbReference type="ChEBI" id="CHEBI:57705"/>
    </ligand>
</feature>
<keyword evidence="13 18" id="KW-0012">Acyltransferase</keyword>
<dbReference type="GO" id="GO:0009252">
    <property type="term" value="P:peptidoglycan biosynthetic process"/>
    <property type="evidence" value="ECO:0007669"/>
    <property type="project" value="UniProtKB-UniRule"/>
</dbReference>
<dbReference type="EC" id="2.3.1.157" evidence="18"/>
<feature type="binding site" evidence="18">
    <location>
        <position position="448"/>
    </location>
    <ligand>
        <name>acetyl-CoA</name>
        <dbReference type="ChEBI" id="CHEBI:57288"/>
    </ligand>
</feature>
<dbReference type="InterPro" id="IPR005882">
    <property type="entry name" value="Bifunctional_GlmU"/>
</dbReference>
<evidence type="ECO:0000256" key="6">
    <source>
        <dbReference type="ARBA" id="ARBA00022695"/>
    </source>
</evidence>
<evidence type="ECO:0000256" key="11">
    <source>
        <dbReference type="ARBA" id="ARBA00022984"/>
    </source>
</evidence>
<evidence type="ECO:0000256" key="8">
    <source>
        <dbReference type="ARBA" id="ARBA00022737"/>
    </source>
</evidence>
<dbReference type="InterPro" id="IPR025877">
    <property type="entry name" value="MobA-like_NTP_Trfase"/>
</dbReference>
<evidence type="ECO:0000256" key="9">
    <source>
        <dbReference type="ARBA" id="ARBA00022842"/>
    </source>
</evidence>
<keyword evidence="9 18" id="KW-0460">Magnesium</keyword>
<comment type="similarity">
    <text evidence="3 18">In the N-terminal section; belongs to the N-acetylglucosamine-1-phosphate uridyltransferase family.</text>
</comment>
<feature type="region of interest" description="Pyrophosphorylase" evidence="18">
    <location>
        <begin position="1"/>
        <end position="237"/>
    </location>
</feature>
<keyword evidence="11 18" id="KW-0573">Peptidoglycan synthesis</keyword>
<comment type="cofactor">
    <cofactor evidence="18">
        <name>Mg(2+)</name>
        <dbReference type="ChEBI" id="CHEBI:18420"/>
    </cofactor>
    <text evidence="18">Binds 1 Mg(2+) ion per subunit.</text>
</comment>
<comment type="pathway">
    <text evidence="18">Nucleotide-sugar biosynthesis; UDP-N-acetyl-alpha-D-glucosamine biosynthesis; N-acetyl-alpha-D-glucosamine 1-phosphate from alpha-D-glucosamine 6-phosphate (route II): step 2/2.</text>
</comment>
<evidence type="ECO:0000256" key="13">
    <source>
        <dbReference type="ARBA" id="ARBA00023315"/>
    </source>
</evidence>
<evidence type="ECO:0000256" key="18">
    <source>
        <dbReference type="HAMAP-Rule" id="MF_01631"/>
    </source>
</evidence>
<dbReference type="UniPathway" id="UPA00973"/>
<dbReference type="GO" id="GO:0000902">
    <property type="term" value="P:cell morphogenesis"/>
    <property type="evidence" value="ECO:0007669"/>
    <property type="project" value="UniProtKB-UniRule"/>
</dbReference>
<dbReference type="STRING" id="1519643.SAMN06295933_3148"/>
<dbReference type="NCBIfam" id="TIGR01173">
    <property type="entry name" value="glmU"/>
    <property type="match status" value="1"/>
</dbReference>
<evidence type="ECO:0000313" key="21">
    <source>
        <dbReference type="Proteomes" id="UP000192906"/>
    </source>
</evidence>
<gene>
    <name evidence="18" type="primary">glmU</name>
    <name evidence="20" type="ORF">SAMN06295933_3148</name>
</gene>
<evidence type="ECO:0000256" key="16">
    <source>
        <dbReference type="ARBA" id="ARBA00048493"/>
    </source>
</evidence>
<feature type="binding site" evidence="18">
    <location>
        <position position="145"/>
    </location>
    <ligand>
        <name>UDP-N-acetyl-alpha-D-glucosamine</name>
        <dbReference type="ChEBI" id="CHEBI:57705"/>
    </ligand>
</feature>
<accession>A0A1X7ELY1</accession>
<dbReference type="SUPFAM" id="SSF53448">
    <property type="entry name" value="Nucleotide-diphospho-sugar transferases"/>
    <property type="match status" value="1"/>
</dbReference>
<proteinExistence type="inferred from homology"/>
<dbReference type="CDD" id="cd03353">
    <property type="entry name" value="LbH_GlmU_C"/>
    <property type="match status" value="1"/>
</dbReference>
<dbReference type="GO" id="GO:0006048">
    <property type="term" value="P:UDP-N-acetylglucosamine biosynthetic process"/>
    <property type="evidence" value="ECO:0007669"/>
    <property type="project" value="UniProtKB-UniPathway"/>
</dbReference>
<dbReference type="HAMAP" id="MF_01631">
    <property type="entry name" value="GlmU"/>
    <property type="match status" value="1"/>
</dbReference>
<feature type="region of interest" description="N-acetyltransferase" evidence="18">
    <location>
        <begin position="259"/>
        <end position="461"/>
    </location>
</feature>
<keyword evidence="12 18" id="KW-0511">Multifunctional enzyme</keyword>
<evidence type="ECO:0000256" key="7">
    <source>
        <dbReference type="ARBA" id="ARBA00022723"/>
    </source>
</evidence>
<feature type="binding site" evidence="18">
    <location>
        <position position="341"/>
    </location>
    <ligand>
        <name>UDP-N-acetyl-alpha-D-glucosamine</name>
        <dbReference type="ChEBI" id="CHEBI:57705"/>
    </ligand>
</feature>
<dbReference type="InterPro" id="IPR038009">
    <property type="entry name" value="GlmU_C_LbH"/>
</dbReference>
<dbReference type="GO" id="GO:0009245">
    <property type="term" value="P:lipid A biosynthetic process"/>
    <property type="evidence" value="ECO:0007669"/>
    <property type="project" value="UniProtKB-UniRule"/>
</dbReference>
<feature type="binding site" evidence="18">
    <location>
        <begin position="394"/>
        <end position="395"/>
    </location>
    <ligand>
        <name>acetyl-CoA</name>
        <dbReference type="ChEBI" id="CHEBI:57288"/>
    </ligand>
</feature>
<evidence type="ECO:0000256" key="15">
    <source>
        <dbReference type="ARBA" id="ARBA00048247"/>
    </source>
</evidence>
<reference evidence="21" key="1">
    <citation type="submission" date="2017-04" db="EMBL/GenBank/DDBJ databases">
        <authorList>
            <person name="Varghese N."/>
            <person name="Submissions S."/>
        </authorList>
    </citation>
    <scope>NUCLEOTIDE SEQUENCE [LARGE SCALE GENOMIC DNA]</scope>
    <source>
        <strain evidence="21">K3S</strain>
    </source>
</reference>
<feature type="binding site" evidence="18">
    <location>
        <position position="235"/>
    </location>
    <ligand>
        <name>Mg(2+)</name>
        <dbReference type="ChEBI" id="CHEBI:18420"/>
    </ligand>
</feature>
<feature type="binding site" evidence="18">
    <location>
        <position position="26"/>
    </location>
    <ligand>
        <name>UDP-N-acetyl-alpha-D-glucosamine</name>
        <dbReference type="ChEBI" id="CHEBI:57705"/>
    </ligand>
</feature>
<feature type="domain" description="MobA-like NTP transferase" evidence="19">
    <location>
        <begin position="9"/>
        <end position="135"/>
    </location>
</feature>
<dbReference type="UniPathway" id="UPA00113">
    <property type="reaction ID" value="UER00532"/>
</dbReference>
<dbReference type="GO" id="GO:0000287">
    <property type="term" value="F:magnesium ion binding"/>
    <property type="evidence" value="ECO:0007669"/>
    <property type="project" value="UniProtKB-UniRule"/>
</dbReference>
<dbReference type="Proteomes" id="UP000192906">
    <property type="component" value="Unassembled WGS sequence"/>
</dbReference>
<feature type="active site" description="Proton acceptor" evidence="18">
    <location>
        <position position="371"/>
    </location>
</feature>
<keyword evidence="4 18" id="KW-0963">Cytoplasm</keyword>
<evidence type="ECO:0000313" key="20">
    <source>
        <dbReference type="EMBL" id="SMF36111.1"/>
    </source>
</evidence>
<feature type="binding site" evidence="18">
    <location>
        <position position="385"/>
    </location>
    <ligand>
        <name>UDP-N-acetyl-alpha-D-glucosamine</name>
        <dbReference type="ChEBI" id="CHEBI:57705"/>
    </ligand>
</feature>
<dbReference type="GO" id="GO:0016020">
    <property type="term" value="C:membrane"/>
    <property type="evidence" value="ECO:0007669"/>
    <property type="project" value="GOC"/>
</dbReference>
<feature type="binding site" evidence="18">
    <location>
        <position position="359"/>
    </location>
    <ligand>
        <name>UDP-N-acetyl-alpha-D-glucosamine</name>
        <dbReference type="ChEBI" id="CHEBI:57705"/>
    </ligand>
</feature>
<comment type="pathway">
    <text evidence="18">Nucleotide-sugar biosynthesis; UDP-N-acetyl-alpha-D-glucosamine biosynthesis; UDP-N-acetyl-alpha-D-glucosamine from N-acetyl-alpha-D-glucosamine 1-phosphate: step 1/1.</text>
</comment>
<comment type="subunit">
    <text evidence="18">Homotrimer.</text>
</comment>
<keyword evidence="14 18" id="KW-0961">Cell wall biogenesis/degradation</keyword>
<dbReference type="EC" id="2.7.7.23" evidence="18"/>
<organism evidence="20 21">
    <name type="scientific">Desulfovibrio gilichinskyi</name>
    <dbReference type="NCBI Taxonomy" id="1519643"/>
    <lineage>
        <taxon>Bacteria</taxon>
        <taxon>Pseudomonadati</taxon>
        <taxon>Thermodesulfobacteriota</taxon>
        <taxon>Desulfovibrionia</taxon>
        <taxon>Desulfovibrionales</taxon>
        <taxon>Desulfovibrionaceae</taxon>
        <taxon>Desulfovibrio</taxon>
    </lineage>
</organism>
<keyword evidence="6 18" id="KW-0548">Nucleotidyltransferase</keyword>
<comment type="pathway">
    <text evidence="18">Bacterial outer membrane biogenesis; LPS lipid A biosynthesis.</text>
</comment>
<feature type="binding site" evidence="18">
    <location>
        <begin position="82"/>
        <end position="83"/>
    </location>
    <ligand>
        <name>UDP-N-acetyl-alpha-D-glucosamine</name>
        <dbReference type="ChEBI" id="CHEBI:57705"/>
    </ligand>
</feature>
<comment type="catalytic activity">
    <reaction evidence="15 18">
        <text>alpha-D-glucosamine 1-phosphate + acetyl-CoA = N-acetyl-alpha-D-glucosamine 1-phosphate + CoA + H(+)</text>
        <dbReference type="Rhea" id="RHEA:13725"/>
        <dbReference type="ChEBI" id="CHEBI:15378"/>
        <dbReference type="ChEBI" id="CHEBI:57287"/>
        <dbReference type="ChEBI" id="CHEBI:57288"/>
        <dbReference type="ChEBI" id="CHEBI:57776"/>
        <dbReference type="ChEBI" id="CHEBI:58516"/>
        <dbReference type="EC" id="2.3.1.157"/>
    </reaction>
</comment>
<dbReference type="Pfam" id="PF00132">
    <property type="entry name" value="Hexapep"/>
    <property type="match status" value="1"/>
</dbReference>
<dbReference type="InterPro" id="IPR001451">
    <property type="entry name" value="Hexapep"/>
</dbReference>
<dbReference type="InterPro" id="IPR011004">
    <property type="entry name" value="Trimer_LpxA-like_sf"/>
</dbReference>